<organism evidence="11 12">
    <name type="scientific">Mycena metata</name>
    <dbReference type="NCBI Taxonomy" id="1033252"/>
    <lineage>
        <taxon>Eukaryota</taxon>
        <taxon>Fungi</taxon>
        <taxon>Dikarya</taxon>
        <taxon>Basidiomycota</taxon>
        <taxon>Agaricomycotina</taxon>
        <taxon>Agaricomycetes</taxon>
        <taxon>Agaricomycetidae</taxon>
        <taxon>Agaricales</taxon>
        <taxon>Marasmiineae</taxon>
        <taxon>Mycenaceae</taxon>
        <taxon>Mycena</taxon>
    </lineage>
</organism>
<proteinExistence type="inferred from homology"/>
<dbReference type="InterPro" id="IPR036188">
    <property type="entry name" value="FAD/NAD-bd_sf"/>
</dbReference>
<keyword evidence="5 9" id="KW-0274">FAD</keyword>
<evidence type="ECO:0000256" key="6">
    <source>
        <dbReference type="ARBA" id="ARBA00023002"/>
    </source>
</evidence>
<feature type="active site" description="Proton acceptor" evidence="8">
    <location>
        <position position="566"/>
    </location>
</feature>
<sequence>MPSPRIPDYIIAGGGLCGLVLAARLSEDPSVFVCVLESGSEAFHDENIDVPANLAQTWGNPNYDWAMFSTPQKEASGRPIFLPRGKGLGGSTLINVMELTRASSVEYDAIEKLGNPGWNWNEFLKYFKKSESFAYSPQEAEAYGMHFDGNAHGTDGPLKKTFPRCMDMLAQPALQTADILGIHRNPDPSAGDNRGIFVATKSIDTNATRSSAASAYYEPNKTRPNLAILSGARVVRLLTGKDAGSGIVIRGVEYLKGDALNVLEASKEVILCAGSYETPKILELSGIGDPSILRKLGIPVVHDLKSVGANHQDHLVFTFTSRLNGKVETYDSMQDPEVAKTQKELYTEARTGLLSATPSLFAFLPLHTVDKDDIILDSARNLKLADANAAAQKTFKLQQEWLVDDRIPWIDINFIDRFMPGPGATFEPRAYMTINVMLLHPFGRGSVHITSSDPLQNPAIELNIFDNNVDLDMFVETYKFAREFLTTGPLGALVEEEICPATELKTDDDIKDFLRQSVGSSFHPVGTVGMLPEKDGGCVDAELKVYGTANLRVVDASIIPINISAHLQATLYAIAEKAADIIKKGI</sequence>
<dbReference type="PANTHER" id="PTHR11552">
    <property type="entry name" value="GLUCOSE-METHANOL-CHOLINE GMC OXIDOREDUCTASE"/>
    <property type="match status" value="1"/>
</dbReference>
<dbReference type="Gene3D" id="3.50.50.60">
    <property type="entry name" value="FAD/NAD(P)-binding domain"/>
    <property type="match status" value="1"/>
</dbReference>
<dbReference type="AlphaFoldDB" id="A0AAD7J7F0"/>
<dbReference type="EMBL" id="JARKIB010000041">
    <property type="protein sequence ID" value="KAJ7758743.1"/>
    <property type="molecule type" value="Genomic_DNA"/>
</dbReference>
<comment type="similarity">
    <text evidence="2">Belongs to the GMC oxidoreductase family.</text>
</comment>
<evidence type="ECO:0000256" key="4">
    <source>
        <dbReference type="ARBA" id="ARBA00022729"/>
    </source>
</evidence>
<keyword evidence="4" id="KW-0732">Signal</keyword>
<dbReference type="PROSITE" id="PS00624">
    <property type="entry name" value="GMC_OXRED_2"/>
    <property type="match status" value="1"/>
</dbReference>
<name>A0AAD7J7F0_9AGAR</name>
<feature type="active site" description="Proton donor" evidence="8">
    <location>
        <position position="523"/>
    </location>
</feature>
<evidence type="ECO:0000313" key="11">
    <source>
        <dbReference type="EMBL" id="KAJ7758743.1"/>
    </source>
</evidence>
<accession>A0AAD7J7F0</accession>
<dbReference type="Pfam" id="PF00732">
    <property type="entry name" value="GMC_oxred_N"/>
    <property type="match status" value="1"/>
</dbReference>
<keyword evidence="7" id="KW-0325">Glycoprotein</keyword>
<dbReference type="PIRSF" id="PIRSF000137">
    <property type="entry name" value="Alcohol_oxidase"/>
    <property type="match status" value="1"/>
</dbReference>
<dbReference type="Gene3D" id="3.30.560.10">
    <property type="entry name" value="Glucose Oxidase, domain 3"/>
    <property type="match status" value="1"/>
</dbReference>
<evidence type="ECO:0000256" key="5">
    <source>
        <dbReference type="ARBA" id="ARBA00022827"/>
    </source>
</evidence>
<dbReference type="InterPro" id="IPR012132">
    <property type="entry name" value="GMC_OxRdtase"/>
</dbReference>
<comment type="cofactor">
    <cofactor evidence="1 9">
        <name>FAD</name>
        <dbReference type="ChEBI" id="CHEBI:57692"/>
    </cofactor>
</comment>
<comment type="caution">
    <text evidence="11">The sequence shown here is derived from an EMBL/GenBank/DDBJ whole genome shotgun (WGS) entry which is preliminary data.</text>
</comment>
<gene>
    <name evidence="11" type="ORF">B0H16DRAFT_1535484</name>
</gene>
<evidence type="ECO:0000259" key="10">
    <source>
        <dbReference type="PROSITE" id="PS00624"/>
    </source>
</evidence>
<dbReference type="GO" id="GO:0016614">
    <property type="term" value="F:oxidoreductase activity, acting on CH-OH group of donors"/>
    <property type="evidence" value="ECO:0007669"/>
    <property type="project" value="InterPro"/>
</dbReference>
<dbReference type="Proteomes" id="UP001215598">
    <property type="component" value="Unassembled WGS sequence"/>
</dbReference>
<dbReference type="Pfam" id="PF05199">
    <property type="entry name" value="GMC_oxred_C"/>
    <property type="match status" value="1"/>
</dbReference>
<feature type="domain" description="Glucose-methanol-choline oxidoreductase N-terminal" evidence="10">
    <location>
        <begin position="274"/>
        <end position="288"/>
    </location>
</feature>
<dbReference type="SUPFAM" id="SSF54373">
    <property type="entry name" value="FAD-linked reductases, C-terminal domain"/>
    <property type="match status" value="1"/>
</dbReference>
<dbReference type="InterPro" id="IPR007867">
    <property type="entry name" value="GMC_OxRtase_C"/>
</dbReference>
<evidence type="ECO:0000256" key="8">
    <source>
        <dbReference type="PIRSR" id="PIRSR000137-1"/>
    </source>
</evidence>
<dbReference type="SUPFAM" id="SSF51905">
    <property type="entry name" value="FAD/NAD(P)-binding domain"/>
    <property type="match status" value="1"/>
</dbReference>
<keyword evidence="3" id="KW-0285">Flavoprotein</keyword>
<keyword evidence="12" id="KW-1185">Reference proteome</keyword>
<feature type="binding site" evidence="9">
    <location>
        <position position="234"/>
    </location>
    <ligand>
        <name>FAD</name>
        <dbReference type="ChEBI" id="CHEBI:57692"/>
    </ligand>
</feature>
<reference evidence="11" key="1">
    <citation type="submission" date="2023-03" db="EMBL/GenBank/DDBJ databases">
        <title>Massive genome expansion in bonnet fungi (Mycena s.s.) driven by repeated elements and novel gene families across ecological guilds.</title>
        <authorList>
            <consortium name="Lawrence Berkeley National Laboratory"/>
            <person name="Harder C.B."/>
            <person name="Miyauchi S."/>
            <person name="Viragh M."/>
            <person name="Kuo A."/>
            <person name="Thoen E."/>
            <person name="Andreopoulos B."/>
            <person name="Lu D."/>
            <person name="Skrede I."/>
            <person name="Drula E."/>
            <person name="Henrissat B."/>
            <person name="Morin E."/>
            <person name="Kohler A."/>
            <person name="Barry K."/>
            <person name="LaButti K."/>
            <person name="Morin E."/>
            <person name="Salamov A."/>
            <person name="Lipzen A."/>
            <person name="Mereny Z."/>
            <person name="Hegedus B."/>
            <person name="Baldrian P."/>
            <person name="Stursova M."/>
            <person name="Weitz H."/>
            <person name="Taylor A."/>
            <person name="Grigoriev I.V."/>
            <person name="Nagy L.G."/>
            <person name="Martin F."/>
            <person name="Kauserud H."/>
        </authorList>
    </citation>
    <scope>NUCLEOTIDE SEQUENCE</scope>
    <source>
        <strain evidence="11">CBHHK182m</strain>
    </source>
</reference>
<evidence type="ECO:0000256" key="9">
    <source>
        <dbReference type="PIRSR" id="PIRSR000137-2"/>
    </source>
</evidence>
<keyword evidence="6" id="KW-0560">Oxidoreductase</keyword>
<evidence type="ECO:0000256" key="1">
    <source>
        <dbReference type="ARBA" id="ARBA00001974"/>
    </source>
</evidence>
<evidence type="ECO:0000256" key="3">
    <source>
        <dbReference type="ARBA" id="ARBA00022630"/>
    </source>
</evidence>
<dbReference type="InterPro" id="IPR000172">
    <property type="entry name" value="GMC_OxRdtase_N"/>
</dbReference>
<dbReference type="GO" id="GO:0050660">
    <property type="term" value="F:flavin adenine dinucleotide binding"/>
    <property type="evidence" value="ECO:0007669"/>
    <property type="project" value="InterPro"/>
</dbReference>
<evidence type="ECO:0000256" key="7">
    <source>
        <dbReference type="ARBA" id="ARBA00023180"/>
    </source>
</evidence>
<evidence type="ECO:0000313" key="12">
    <source>
        <dbReference type="Proteomes" id="UP001215598"/>
    </source>
</evidence>
<evidence type="ECO:0000256" key="2">
    <source>
        <dbReference type="ARBA" id="ARBA00010790"/>
    </source>
</evidence>
<dbReference type="PANTHER" id="PTHR11552:SF201">
    <property type="entry name" value="GLUCOSE-METHANOL-CHOLINE OXIDOREDUCTASE N-TERMINAL DOMAIN-CONTAINING PROTEIN"/>
    <property type="match status" value="1"/>
</dbReference>
<protein>
    <submittedName>
        <fullName evidence="11">Alcohol oxidase</fullName>
    </submittedName>
</protein>